<dbReference type="InterPro" id="IPR012337">
    <property type="entry name" value="RNaseH-like_sf"/>
</dbReference>
<comment type="similarity">
    <text evidence="1">Belongs to the FHY3/FAR1 family.</text>
</comment>
<dbReference type="Pfam" id="PF03101">
    <property type="entry name" value="FAR1"/>
    <property type="match status" value="2"/>
</dbReference>
<dbReference type="Pfam" id="PF10551">
    <property type="entry name" value="MULE"/>
    <property type="match status" value="1"/>
</dbReference>
<dbReference type="AlphaFoldDB" id="A0A2G5EN91"/>
<evidence type="ECO:0000313" key="8">
    <source>
        <dbReference type="EMBL" id="PIA57246.1"/>
    </source>
</evidence>
<dbReference type="GO" id="GO:0006355">
    <property type="term" value="P:regulation of DNA-templated transcription"/>
    <property type="evidence" value="ECO:0007669"/>
    <property type="project" value="InterPro"/>
</dbReference>
<dbReference type="Proteomes" id="UP000230069">
    <property type="component" value="Unassembled WGS sequence"/>
</dbReference>
<keyword evidence="3 5" id="KW-0863">Zinc-finger</keyword>
<dbReference type="Pfam" id="PF13456">
    <property type="entry name" value="RVT_3"/>
    <property type="match status" value="1"/>
</dbReference>
<dbReference type="Gene3D" id="3.30.420.10">
    <property type="entry name" value="Ribonuclease H-like superfamily/Ribonuclease H"/>
    <property type="match status" value="1"/>
</dbReference>
<dbReference type="GO" id="GO:0003676">
    <property type="term" value="F:nucleic acid binding"/>
    <property type="evidence" value="ECO:0007669"/>
    <property type="project" value="InterPro"/>
</dbReference>
<dbReference type="PANTHER" id="PTHR31669:SF179">
    <property type="entry name" value="PROTEIN FAR1-RELATED SEQUENCE 5"/>
    <property type="match status" value="1"/>
</dbReference>
<reference evidence="8 9" key="1">
    <citation type="submission" date="2017-09" db="EMBL/GenBank/DDBJ databases">
        <title>WGS assembly of Aquilegia coerulea Goldsmith.</title>
        <authorList>
            <person name="Hodges S."/>
            <person name="Kramer E."/>
            <person name="Nordborg M."/>
            <person name="Tomkins J."/>
            <person name="Borevitz J."/>
            <person name="Derieg N."/>
            <person name="Yan J."/>
            <person name="Mihaltcheva S."/>
            <person name="Hayes R.D."/>
            <person name="Rokhsar D."/>
        </authorList>
    </citation>
    <scope>NUCLEOTIDE SEQUENCE [LARGE SCALE GENOMIC DNA]</scope>
    <source>
        <strain evidence="9">cv. Goldsmith</strain>
    </source>
</reference>
<keyword evidence="9" id="KW-1185">Reference proteome</keyword>
<dbReference type="GO" id="GO:0004523">
    <property type="term" value="F:RNA-DNA hybrid ribonuclease activity"/>
    <property type="evidence" value="ECO:0007669"/>
    <property type="project" value="InterPro"/>
</dbReference>
<dbReference type="PANTHER" id="PTHR31669">
    <property type="entry name" value="PROTEIN FAR1-RELATED SEQUENCE 10-RELATED"/>
    <property type="match status" value="1"/>
</dbReference>
<feature type="compositionally biased region" description="Polar residues" evidence="6">
    <location>
        <begin position="34"/>
        <end position="47"/>
    </location>
</feature>
<dbReference type="PROSITE" id="PS50966">
    <property type="entry name" value="ZF_SWIM"/>
    <property type="match status" value="1"/>
</dbReference>
<dbReference type="InterPro" id="IPR007527">
    <property type="entry name" value="Znf_SWIM"/>
</dbReference>
<dbReference type="InParanoid" id="A0A2G5EN91"/>
<dbReference type="InterPro" id="IPR044730">
    <property type="entry name" value="RNase_H-like_dom_plant"/>
</dbReference>
<dbReference type="InterPro" id="IPR006564">
    <property type="entry name" value="Znf_PMZ"/>
</dbReference>
<evidence type="ECO:0000256" key="5">
    <source>
        <dbReference type="PROSITE-ProRule" id="PRU00325"/>
    </source>
</evidence>
<feature type="region of interest" description="Disordered" evidence="6">
    <location>
        <begin position="26"/>
        <end position="52"/>
    </location>
</feature>
<dbReference type="InterPro" id="IPR002156">
    <property type="entry name" value="RNaseH_domain"/>
</dbReference>
<dbReference type="InterPro" id="IPR036397">
    <property type="entry name" value="RNaseH_sf"/>
</dbReference>
<dbReference type="EMBL" id="KZ305023">
    <property type="protein sequence ID" value="PIA57246.1"/>
    <property type="molecule type" value="Genomic_DNA"/>
</dbReference>
<keyword evidence="2" id="KW-0479">Metal-binding</keyword>
<sequence>MEMESTTSQFDSLVTDSSELFEAVGVESRDKPVSHSQTRQNFNDFSSTTTTTTTTTKPYVEMEFDSLHEAFLFYNEYAAIVGFSVRKDKTRKSNVDGSYLFRRFCCSKEGYPRNNRDNVNQGFVQIRDGVAVKVELRIPPVPRLSRRAKIEMKKRAEVLQKMRVGCNAKLDVKRGSNGKWIVQKFVEEHNHECVSLGETHLLRSHRGRHITHGQNTNNDGGELPSADELHSYIELNCVVPSVGMEFESHHKAFLFYNAYARVLGFIVRKDKTRKSNIDGSLLFRRFCCSREGYRRTNNENDNNESKQVRGCGVVKVRPRILPVTRVGCNAKMEVKRNSDGKWLVQKFIEEHNHEFDRLGDLNLLRSEKQTHSTQGQVDDILTEEGATKKKLIPSLLREASGCEKVMSGKPRFRNRFSKKRKKKLEKGDLQVLFNYFRQMKTENPSFFYAVQVDDDDQMLNCFWADAQSRLDFGYFGDVINFETSYGTSHYGRPFAPIVGVNHHLQTVFFGCAIVLYECEESYTWLLETFLKAMRGNRPVRIITDQDEEMVKAIDRVLPGTHHCLSLRYIFQSTAKHLSHLYYSEVDFGTDFKRCVYESGTPDEFETKWASLLGQYELCNNEWLDNIYNKRHKWVPLYSKHTFQADMMTSQRSEIIHSLFDDYLNRALPFVDFLNQYEKALIDSREKETYEDLKSHQTRHVLKTDLPMEKQAADSYSRALFKEFHKEFCDSFSHNAVETDTLDTNRTFLVSRWGQNNSSTVNFSSHANEICVSCSCLYFEFMGILCRHILKVFTTTNVMLVPEAYLKKRWTKRAKWGVVLGDSNKQKQTDYQDSVPFHYRELCHLALNISAKGAISLKAYQIAKSKIIAKLREIEKDDGEDAQTSICQNDISGIRISRAPVEVIENTSHYEQILSEDNHMLSTASQVGFYDPPHVRARGRPPKRITQSLGDSQSSKKARTAPDTSDNLMPSVSRREVPEPKDPCHVGGVGVQETQSHRLLNMCPNICVYTCPPGLTGDLNDQYHSSENAAFGEPFAALPCIQDPEQNIFDLNQDVTVGPSNLSCSQMSHSDLNQINNVARPSDSWLLPSSGWFKLNFGGTSKEVCLGSTRRRIAGFGGTVSVSDGSVIKAYAGPAGEVEAVDSELIALYNGLKILSTLPSSPVWIEGDSQLVIKWLRKDSDIPWGFTLQFIEIESIISRLILGRITHVHREGNSMADKLANEGLTKNSLTTWNQMPNL</sequence>
<evidence type="ECO:0000256" key="2">
    <source>
        <dbReference type="ARBA" id="ARBA00022723"/>
    </source>
</evidence>
<feature type="compositionally biased region" description="Basic and acidic residues" evidence="6">
    <location>
        <begin position="972"/>
        <end position="983"/>
    </location>
</feature>
<dbReference type="InterPro" id="IPR018289">
    <property type="entry name" value="MULE_transposase_dom"/>
</dbReference>
<evidence type="ECO:0000313" key="9">
    <source>
        <dbReference type="Proteomes" id="UP000230069"/>
    </source>
</evidence>
<keyword evidence="4" id="KW-0862">Zinc</keyword>
<organism evidence="8 9">
    <name type="scientific">Aquilegia coerulea</name>
    <name type="common">Rocky mountain columbine</name>
    <dbReference type="NCBI Taxonomy" id="218851"/>
    <lineage>
        <taxon>Eukaryota</taxon>
        <taxon>Viridiplantae</taxon>
        <taxon>Streptophyta</taxon>
        <taxon>Embryophyta</taxon>
        <taxon>Tracheophyta</taxon>
        <taxon>Spermatophyta</taxon>
        <taxon>Magnoliopsida</taxon>
        <taxon>Ranunculales</taxon>
        <taxon>Ranunculaceae</taxon>
        <taxon>Thalictroideae</taxon>
        <taxon>Aquilegia</taxon>
    </lineage>
</organism>
<dbReference type="GO" id="GO:0008270">
    <property type="term" value="F:zinc ion binding"/>
    <property type="evidence" value="ECO:0007669"/>
    <property type="project" value="UniProtKB-KW"/>
</dbReference>
<dbReference type="InterPro" id="IPR004330">
    <property type="entry name" value="FAR1_DNA_bnd_dom"/>
</dbReference>
<dbReference type="SUPFAM" id="SSF53098">
    <property type="entry name" value="Ribonuclease H-like"/>
    <property type="match status" value="1"/>
</dbReference>
<feature type="compositionally biased region" description="Polar residues" evidence="6">
    <location>
        <begin position="944"/>
        <end position="954"/>
    </location>
</feature>
<evidence type="ECO:0000256" key="6">
    <source>
        <dbReference type="SAM" id="MobiDB-lite"/>
    </source>
</evidence>
<name>A0A2G5EN91_AQUCA</name>
<proteinExistence type="inferred from homology"/>
<dbReference type="Pfam" id="PF04434">
    <property type="entry name" value="SWIM"/>
    <property type="match status" value="1"/>
</dbReference>
<evidence type="ECO:0000256" key="4">
    <source>
        <dbReference type="ARBA" id="ARBA00022833"/>
    </source>
</evidence>
<dbReference type="SMART" id="SM00575">
    <property type="entry name" value="ZnF_PMZ"/>
    <property type="match status" value="1"/>
</dbReference>
<feature type="domain" description="SWIM-type" evidence="7">
    <location>
        <begin position="758"/>
        <end position="796"/>
    </location>
</feature>
<evidence type="ECO:0000259" key="7">
    <source>
        <dbReference type="PROSITE" id="PS50966"/>
    </source>
</evidence>
<gene>
    <name evidence="8" type="ORF">AQUCO_00600169v1</name>
</gene>
<feature type="region of interest" description="Disordered" evidence="6">
    <location>
        <begin position="928"/>
        <end position="988"/>
    </location>
</feature>
<dbReference type="InterPro" id="IPR031052">
    <property type="entry name" value="FHY3/FAR1"/>
</dbReference>
<dbReference type="STRING" id="218851.A0A2G5EN91"/>
<evidence type="ECO:0000256" key="3">
    <source>
        <dbReference type="ARBA" id="ARBA00022771"/>
    </source>
</evidence>
<evidence type="ECO:0000256" key="1">
    <source>
        <dbReference type="ARBA" id="ARBA00005889"/>
    </source>
</evidence>
<dbReference type="OrthoDB" id="1421156at2759"/>
<accession>A0A2G5EN91</accession>
<dbReference type="CDD" id="cd06222">
    <property type="entry name" value="RNase_H_like"/>
    <property type="match status" value="1"/>
</dbReference>
<protein>
    <recommendedName>
        <fullName evidence="7">SWIM-type domain-containing protein</fullName>
    </recommendedName>
</protein>